<organism evidence="4">
    <name type="scientific">freshwater metagenome</name>
    <dbReference type="NCBI Taxonomy" id="449393"/>
    <lineage>
        <taxon>unclassified sequences</taxon>
        <taxon>metagenomes</taxon>
        <taxon>ecological metagenomes</taxon>
    </lineage>
</organism>
<dbReference type="Gene3D" id="2.60.34.10">
    <property type="entry name" value="Substrate Binding Domain Of DNAk, Chain A, domain 1"/>
    <property type="match status" value="1"/>
</dbReference>
<protein>
    <submittedName>
        <fullName evidence="4">Unannotated protein</fullName>
    </submittedName>
</protein>
<evidence type="ECO:0000256" key="2">
    <source>
        <dbReference type="ARBA" id="ARBA00022741"/>
    </source>
</evidence>
<proteinExistence type="inferred from homology"/>
<sequence>MATIGIDFGTTNSVLAYWDSTGSQLINVDDLPVKWAPYGFDGVFPTVMAKDENERLTFGWEAKTKGVGTFNAVKRLFATQSDVALSNEGDAIDVEEVATMLFAEMRRRALANGVVADSAVVTVPANSKGRARHRTKICAGMAGFEVLALINEPTAAAMAYAQKHPDARRMLVFDWGGGTLDVTILRSVDGVFIEETSSGLPRSGGLDFDARLRKIVEESVPGLENLSPTERELLKNEIELAKIRLSSALETTIELPGGRSLRVTRARFEQEVMPLIEESRIPIERCLKELGVGAGSFDALVLVGGTCRIPAVQNFVKTLVGIEPDPSFNPMTAVGEGAAIAAAILSGELTTSDFFVSTEHALGTFVIDGPNTEGLNFSTLIPKGHKLPAKVSSTYFPAVRETESLNIQVVEGDPDADFGNQDFVVLKEWDVRLVEDYSDESTRSFNLQYEYDVDGILHILATDVETGTILLDDDVSYGIATDKRQMKKVADRAREAVETGTISSDAKVELSDPEAVKLLSQARNKVIPFLDDDEAAEIISLANALEKASGTEVEIARDALRRALAPHSYLF</sequence>
<dbReference type="Gene3D" id="3.30.420.40">
    <property type="match status" value="2"/>
</dbReference>
<dbReference type="Gene3D" id="3.90.640.10">
    <property type="entry name" value="Actin, Chain A, domain 4"/>
    <property type="match status" value="1"/>
</dbReference>
<comment type="similarity">
    <text evidence="1">Belongs to the heat shock protein 70 family.</text>
</comment>
<dbReference type="Pfam" id="PF00012">
    <property type="entry name" value="HSP70"/>
    <property type="match status" value="1"/>
</dbReference>
<keyword evidence="2" id="KW-0547">Nucleotide-binding</keyword>
<dbReference type="InterPro" id="IPR043129">
    <property type="entry name" value="ATPase_NBD"/>
</dbReference>
<dbReference type="FunFam" id="3.30.420.40:FF:000028">
    <property type="entry name" value="heat shock 70 kDa protein-like"/>
    <property type="match status" value="1"/>
</dbReference>
<dbReference type="PRINTS" id="PR00301">
    <property type="entry name" value="HEATSHOCK70"/>
</dbReference>
<evidence type="ECO:0000313" key="4">
    <source>
        <dbReference type="EMBL" id="CAB4648228.1"/>
    </source>
</evidence>
<evidence type="ECO:0000256" key="1">
    <source>
        <dbReference type="ARBA" id="ARBA00007381"/>
    </source>
</evidence>
<evidence type="ECO:0000256" key="3">
    <source>
        <dbReference type="ARBA" id="ARBA00022840"/>
    </source>
</evidence>
<dbReference type="SUPFAM" id="SSF100920">
    <property type="entry name" value="Heat shock protein 70kD (HSP70), peptide-binding domain"/>
    <property type="match status" value="1"/>
</dbReference>
<gene>
    <name evidence="4" type="ORF">UFOPK2214_00397</name>
</gene>
<dbReference type="InterPro" id="IPR029047">
    <property type="entry name" value="HSP70_peptide-bd_sf"/>
</dbReference>
<dbReference type="EMBL" id="CAEZWJ010000008">
    <property type="protein sequence ID" value="CAB4648228.1"/>
    <property type="molecule type" value="Genomic_DNA"/>
</dbReference>
<dbReference type="InterPro" id="IPR013126">
    <property type="entry name" value="Hsp_70_fam"/>
</dbReference>
<name>A0A6J6KGI1_9ZZZZ</name>
<dbReference type="GO" id="GO:0140662">
    <property type="term" value="F:ATP-dependent protein folding chaperone"/>
    <property type="evidence" value="ECO:0007669"/>
    <property type="project" value="InterPro"/>
</dbReference>
<accession>A0A6J6KGI1</accession>
<reference evidence="4" key="1">
    <citation type="submission" date="2020-05" db="EMBL/GenBank/DDBJ databases">
        <authorList>
            <person name="Chiriac C."/>
            <person name="Salcher M."/>
            <person name="Ghai R."/>
            <person name="Kavagutti S V."/>
        </authorList>
    </citation>
    <scope>NUCLEOTIDE SEQUENCE</scope>
</reference>
<dbReference type="GO" id="GO:0005524">
    <property type="term" value="F:ATP binding"/>
    <property type="evidence" value="ECO:0007669"/>
    <property type="project" value="UniProtKB-KW"/>
</dbReference>
<keyword evidence="3" id="KW-0067">ATP-binding</keyword>
<dbReference type="AlphaFoldDB" id="A0A6J6KGI1"/>
<dbReference type="SUPFAM" id="SSF53067">
    <property type="entry name" value="Actin-like ATPase domain"/>
    <property type="match status" value="2"/>
</dbReference>
<dbReference type="PANTHER" id="PTHR19375">
    <property type="entry name" value="HEAT SHOCK PROTEIN 70KDA"/>
    <property type="match status" value="1"/>
</dbReference>